<keyword evidence="3" id="KW-1185">Reference proteome</keyword>
<evidence type="ECO:0000313" key="3">
    <source>
        <dbReference type="Proteomes" id="UP000018936"/>
    </source>
</evidence>
<proteinExistence type="predicted"/>
<accession>V8P6H6</accession>
<feature type="compositionally biased region" description="Basic and acidic residues" evidence="1">
    <location>
        <begin position="33"/>
        <end position="45"/>
    </location>
</feature>
<evidence type="ECO:0000256" key="1">
    <source>
        <dbReference type="SAM" id="MobiDB-lite"/>
    </source>
</evidence>
<dbReference type="AlphaFoldDB" id="V8P6H6"/>
<evidence type="ECO:0000313" key="2">
    <source>
        <dbReference type="EMBL" id="ETE69586.1"/>
    </source>
</evidence>
<dbReference type="EMBL" id="AZIM01000732">
    <property type="protein sequence ID" value="ETE69586.1"/>
    <property type="molecule type" value="Genomic_DNA"/>
</dbReference>
<protein>
    <submittedName>
        <fullName evidence="2">Uncharacterized protein</fullName>
    </submittedName>
</protein>
<sequence>MVQPVLVSALILNGQDNLPVHVGQEQPPFLPTESEKRRLQEKNEPRLSLSSAHPILKDPPRPYRTNFLSLTNEPNLKLDREGDNMIKLWVNKYICQLD</sequence>
<dbReference type="Proteomes" id="UP000018936">
    <property type="component" value="Unassembled WGS sequence"/>
</dbReference>
<feature type="region of interest" description="Disordered" evidence="1">
    <location>
        <begin position="22"/>
        <end position="63"/>
    </location>
</feature>
<gene>
    <name evidence="2" type="ORF">L345_04592</name>
</gene>
<comment type="caution">
    <text evidence="2">The sequence shown here is derived from an EMBL/GenBank/DDBJ whole genome shotgun (WGS) entry which is preliminary data.</text>
</comment>
<organism evidence="2 3">
    <name type="scientific">Ophiophagus hannah</name>
    <name type="common">King cobra</name>
    <name type="synonym">Naja hannah</name>
    <dbReference type="NCBI Taxonomy" id="8665"/>
    <lineage>
        <taxon>Eukaryota</taxon>
        <taxon>Metazoa</taxon>
        <taxon>Chordata</taxon>
        <taxon>Craniata</taxon>
        <taxon>Vertebrata</taxon>
        <taxon>Euteleostomi</taxon>
        <taxon>Lepidosauria</taxon>
        <taxon>Squamata</taxon>
        <taxon>Bifurcata</taxon>
        <taxon>Unidentata</taxon>
        <taxon>Episquamata</taxon>
        <taxon>Toxicofera</taxon>
        <taxon>Serpentes</taxon>
        <taxon>Colubroidea</taxon>
        <taxon>Elapidae</taxon>
        <taxon>Elapinae</taxon>
        <taxon>Ophiophagus</taxon>
    </lineage>
</organism>
<name>V8P6H6_OPHHA</name>
<reference evidence="2 3" key="1">
    <citation type="journal article" date="2013" name="Proc. Natl. Acad. Sci. U.S.A.">
        <title>The king cobra genome reveals dynamic gene evolution and adaptation in the snake venom system.</title>
        <authorList>
            <person name="Vonk F.J."/>
            <person name="Casewell N.R."/>
            <person name="Henkel C.V."/>
            <person name="Heimberg A.M."/>
            <person name="Jansen H.J."/>
            <person name="McCleary R.J."/>
            <person name="Kerkkamp H.M."/>
            <person name="Vos R.A."/>
            <person name="Guerreiro I."/>
            <person name="Calvete J.J."/>
            <person name="Wuster W."/>
            <person name="Woods A.E."/>
            <person name="Logan J.M."/>
            <person name="Harrison R.A."/>
            <person name="Castoe T.A."/>
            <person name="de Koning A.P."/>
            <person name="Pollock D.D."/>
            <person name="Yandell M."/>
            <person name="Calderon D."/>
            <person name="Renjifo C."/>
            <person name="Currier R.B."/>
            <person name="Salgado D."/>
            <person name="Pla D."/>
            <person name="Sanz L."/>
            <person name="Hyder A.S."/>
            <person name="Ribeiro J.M."/>
            <person name="Arntzen J.W."/>
            <person name="van den Thillart G.E."/>
            <person name="Boetzer M."/>
            <person name="Pirovano W."/>
            <person name="Dirks R.P."/>
            <person name="Spaink H.P."/>
            <person name="Duboule D."/>
            <person name="McGlinn E."/>
            <person name="Kini R.M."/>
            <person name="Richardson M.K."/>
        </authorList>
    </citation>
    <scope>NUCLEOTIDE SEQUENCE</scope>
    <source>
        <tissue evidence="2">Blood</tissue>
    </source>
</reference>
<feature type="non-terminal residue" evidence="2">
    <location>
        <position position="1"/>
    </location>
</feature>